<evidence type="ECO:0000313" key="2">
    <source>
        <dbReference type="Proteomes" id="UP000248925"/>
    </source>
</evidence>
<proteinExistence type="predicted"/>
<dbReference type="RefSeq" id="WP_111161144.1">
    <property type="nucleotide sequence ID" value="NZ_PCDP01000036.1"/>
</dbReference>
<gene>
    <name evidence="1" type="ORF">CPY51_15560</name>
</gene>
<organism evidence="1 2">
    <name type="scientific">Rhizobium tubonense</name>
    <dbReference type="NCBI Taxonomy" id="484088"/>
    <lineage>
        <taxon>Bacteria</taxon>
        <taxon>Pseudomonadati</taxon>
        <taxon>Pseudomonadota</taxon>
        <taxon>Alphaproteobacteria</taxon>
        <taxon>Hyphomicrobiales</taxon>
        <taxon>Rhizobiaceae</taxon>
        <taxon>Rhizobium/Agrobacterium group</taxon>
        <taxon>Rhizobium</taxon>
    </lineage>
</organism>
<protein>
    <submittedName>
        <fullName evidence="1">Uncharacterized protein</fullName>
    </submittedName>
</protein>
<dbReference type="AlphaFoldDB" id="A0A2W4CPR6"/>
<keyword evidence="2" id="KW-1185">Reference proteome</keyword>
<comment type="caution">
    <text evidence="1">The sequence shown here is derived from an EMBL/GenBank/DDBJ whole genome shotgun (WGS) entry which is preliminary data.</text>
</comment>
<sequence>MAEHETSYDAIVRTEIAIEILNQARAIVTARVYELEDTDPAAAVALRQRRRGLIDVQQSLSADDRDAVEDVIAVWGPRVQEEIRFWAEF</sequence>
<evidence type="ECO:0000313" key="1">
    <source>
        <dbReference type="EMBL" id="PZM12948.1"/>
    </source>
</evidence>
<dbReference type="Proteomes" id="UP000248925">
    <property type="component" value="Unassembled WGS sequence"/>
</dbReference>
<accession>A0A2W4CPR6</accession>
<reference evidence="1 2" key="1">
    <citation type="journal article" date="2018" name="Sci. Rep.">
        <title>Rhizobium tumorigenes sp. nov., a novel plant tumorigenic bacterium isolated from cane gall tumors on thornless blackberry.</title>
        <authorList>
            <person name="Kuzmanovi N."/>
            <person name="Smalla K."/>
            <person name="Gronow S."/>
            <person name="PuBawska J."/>
        </authorList>
    </citation>
    <scope>NUCLEOTIDE SEQUENCE [LARGE SCALE GENOMIC DNA]</scope>
    <source>
        <strain evidence="1 2">CCBAU 85046</strain>
    </source>
</reference>
<name>A0A2W4CPR6_9HYPH</name>
<dbReference type="EMBL" id="PCDP01000036">
    <property type="protein sequence ID" value="PZM12948.1"/>
    <property type="molecule type" value="Genomic_DNA"/>
</dbReference>
<dbReference type="OrthoDB" id="8401317at2"/>